<dbReference type="EMBL" id="OU015430">
    <property type="protein sequence ID" value="CAG4967428.1"/>
    <property type="molecule type" value="Genomic_DNA"/>
</dbReference>
<feature type="signal peptide" evidence="1">
    <location>
        <begin position="1"/>
        <end position="29"/>
    </location>
</feature>
<gene>
    <name evidence="2" type="ORF">LYB30171_00043</name>
</gene>
<accession>A0ABM8UBQ4</accession>
<evidence type="ECO:0000313" key="3">
    <source>
        <dbReference type="Proteomes" id="UP000680116"/>
    </source>
</evidence>
<keyword evidence="3" id="KW-1185">Reference proteome</keyword>
<proteinExistence type="predicted"/>
<keyword evidence="1" id="KW-0732">Signal</keyword>
<sequence>MLARATMARLLLVPALTAALLAACSDGPAAQPGDVANEAAQTAAAGPTDEGAVADWPAIHLDQVHELVVEGANAAQRDYRFALARCRETGWPVRELTAAELERLGTTRVRIWASPTLEVVRDEQWTLGLEDGAPVDSCLFRLEHGGRYSYADGSVEMSRALGDDAAAGDSAEPVAGGEILPRFPLDPSAGGADGFEAIGERQVAGQACRAWRGRSVDGEIEQCLWSGGRSFGFNDQAVGEGCSPARPVEASLESIVLAQEPVDGKGCRIRTRTFTVGDALDRDAYAPPPAGAGA</sequence>
<evidence type="ECO:0000313" key="2">
    <source>
        <dbReference type="EMBL" id="CAG4967428.1"/>
    </source>
</evidence>
<dbReference type="PROSITE" id="PS51257">
    <property type="entry name" value="PROKAR_LIPOPROTEIN"/>
    <property type="match status" value="1"/>
</dbReference>
<protein>
    <submittedName>
        <fullName evidence="2">Uncharacterized protein</fullName>
    </submittedName>
</protein>
<name>A0ABM8UBQ4_9GAMM</name>
<dbReference type="Proteomes" id="UP000680116">
    <property type="component" value="Chromosome"/>
</dbReference>
<reference evidence="2 3" key="1">
    <citation type="submission" date="2021-04" db="EMBL/GenBank/DDBJ databases">
        <authorList>
            <person name="Rodrigo-Torres L."/>
            <person name="Arahal R. D."/>
            <person name="Lucena T."/>
        </authorList>
    </citation>
    <scope>NUCLEOTIDE SEQUENCE [LARGE SCALE GENOMIC DNA]</scope>
    <source>
        <strain evidence="2 3">CECT 30171</strain>
    </source>
</reference>
<evidence type="ECO:0000256" key="1">
    <source>
        <dbReference type="SAM" id="SignalP"/>
    </source>
</evidence>
<feature type="chain" id="PRO_5046529928" evidence="1">
    <location>
        <begin position="30"/>
        <end position="294"/>
    </location>
</feature>
<dbReference type="RefSeq" id="WP_215219091.1">
    <property type="nucleotide sequence ID" value="NZ_OU015430.1"/>
</dbReference>
<organism evidence="2 3">
    <name type="scientific">Novilysobacter luteus</name>
    <dbReference type="NCBI Taxonomy" id="2822368"/>
    <lineage>
        <taxon>Bacteria</taxon>
        <taxon>Pseudomonadati</taxon>
        <taxon>Pseudomonadota</taxon>
        <taxon>Gammaproteobacteria</taxon>
        <taxon>Lysobacterales</taxon>
        <taxon>Lysobacteraceae</taxon>
        <taxon>Novilysobacter</taxon>
    </lineage>
</organism>